<dbReference type="GO" id="GO:0000978">
    <property type="term" value="F:RNA polymerase II cis-regulatory region sequence-specific DNA binding"/>
    <property type="evidence" value="ECO:0007669"/>
    <property type="project" value="TreeGrafter"/>
</dbReference>
<feature type="region of interest" description="Disordered" evidence="2">
    <location>
        <begin position="118"/>
        <end position="173"/>
    </location>
</feature>
<protein>
    <submittedName>
        <fullName evidence="5">Homeobox domain-containing protein</fullName>
    </submittedName>
</protein>
<feature type="compositionally biased region" description="Basic and acidic residues" evidence="2">
    <location>
        <begin position="128"/>
        <end position="150"/>
    </location>
</feature>
<feature type="compositionally biased region" description="Polar residues" evidence="2">
    <location>
        <begin position="89"/>
        <end position="101"/>
    </location>
</feature>
<keyword evidence="4" id="KW-1185">Reference proteome</keyword>
<accession>A0A0N5CJ25</accession>
<organism evidence="5">
    <name type="scientific">Thelazia callipaeda</name>
    <name type="common">Oriental eyeworm</name>
    <name type="synonym">Parasitic nematode</name>
    <dbReference type="NCBI Taxonomy" id="103827"/>
    <lineage>
        <taxon>Eukaryota</taxon>
        <taxon>Metazoa</taxon>
        <taxon>Ecdysozoa</taxon>
        <taxon>Nematoda</taxon>
        <taxon>Chromadorea</taxon>
        <taxon>Rhabditida</taxon>
        <taxon>Spirurina</taxon>
        <taxon>Spiruromorpha</taxon>
        <taxon>Thelazioidea</taxon>
        <taxon>Thelaziidae</taxon>
        <taxon>Thelazia</taxon>
    </lineage>
</organism>
<dbReference type="GO" id="GO:0005634">
    <property type="term" value="C:nucleus"/>
    <property type="evidence" value="ECO:0007669"/>
    <property type="project" value="UniProtKB-SubCell"/>
</dbReference>
<evidence type="ECO:0000313" key="5">
    <source>
        <dbReference type="WBParaSite" id="TCLT_0000001301-mRNA-1"/>
    </source>
</evidence>
<dbReference type="OrthoDB" id="5399138at2759"/>
<proteinExistence type="predicted"/>
<dbReference type="AlphaFoldDB" id="A0A0N5CJ25"/>
<dbReference type="EMBL" id="UYYF01000001">
    <property type="protein sequence ID" value="VDM94797.1"/>
    <property type="molecule type" value="Genomic_DNA"/>
</dbReference>
<evidence type="ECO:0000313" key="4">
    <source>
        <dbReference type="Proteomes" id="UP000276776"/>
    </source>
</evidence>
<evidence type="ECO:0000256" key="2">
    <source>
        <dbReference type="SAM" id="MobiDB-lite"/>
    </source>
</evidence>
<dbReference type="PANTHER" id="PTHR11211">
    <property type="entry name" value="IROQUOIS-CLASS HOMEODOMAIN PROTEIN IRX"/>
    <property type="match status" value="1"/>
</dbReference>
<dbReference type="WBParaSite" id="TCLT_0000001301-mRNA-1">
    <property type="protein sequence ID" value="TCLT_0000001301-mRNA-1"/>
    <property type="gene ID" value="TCLT_0000001301"/>
</dbReference>
<dbReference type="OMA" id="QHFLQFH"/>
<reference evidence="5" key="1">
    <citation type="submission" date="2017-02" db="UniProtKB">
        <authorList>
            <consortium name="WormBaseParasite"/>
        </authorList>
    </citation>
    <scope>IDENTIFICATION</scope>
</reference>
<evidence type="ECO:0000256" key="1">
    <source>
        <dbReference type="ARBA" id="ARBA00004123"/>
    </source>
</evidence>
<dbReference type="GO" id="GO:0030182">
    <property type="term" value="P:neuron differentiation"/>
    <property type="evidence" value="ECO:0007669"/>
    <property type="project" value="TreeGrafter"/>
</dbReference>
<evidence type="ECO:0000313" key="3">
    <source>
        <dbReference type="EMBL" id="VDM94797.1"/>
    </source>
</evidence>
<reference evidence="3 4" key="2">
    <citation type="submission" date="2018-11" db="EMBL/GenBank/DDBJ databases">
        <authorList>
            <consortium name="Pathogen Informatics"/>
        </authorList>
    </citation>
    <scope>NUCLEOTIDE SEQUENCE [LARGE SCALE GENOMIC DNA]</scope>
</reference>
<dbReference type="Proteomes" id="UP000276776">
    <property type="component" value="Unassembled WGS sequence"/>
</dbReference>
<feature type="compositionally biased region" description="Polar residues" evidence="2">
    <location>
        <begin position="152"/>
        <end position="163"/>
    </location>
</feature>
<sequence>MSEVSTWFANARRRLKKENKMTWSPRNRPGEDDDDDLADIDGSPEQNHSDRPSSSTSDGDITVSIDTSGDAQSKSVTPRPPISEPSDIPTRSLTSAVSSTPKKTKIWSIADTLWNSATERNSNSAGSNKDDREQASTSADDGKSSDDGRESIPTSVGTGSSMVSAGPPSLMPPGAPTMPVINGQIPQHFLQFHSWQQQQLAMAMAARMPFHRPELLTMMAQAGQIRPPMLFNPMFMGSIMPGINQQTSPIPNAVMSSSPSTSQSNGSFVFYFCISLD</sequence>
<comment type="subcellular location">
    <subcellularLocation>
        <location evidence="1">Nucleus</location>
    </subcellularLocation>
</comment>
<feature type="compositionally biased region" description="Polar residues" evidence="2">
    <location>
        <begin position="52"/>
        <end position="76"/>
    </location>
</feature>
<dbReference type="GO" id="GO:0000981">
    <property type="term" value="F:DNA-binding transcription factor activity, RNA polymerase II-specific"/>
    <property type="evidence" value="ECO:0007669"/>
    <property type="project" value="TreeGrafter"/>
</dbReference>
<dbReference type="PANTHER" id="PTHR11211:SF40">
    <property type="entry name" value="MIRROR, ISOFORM C"/>
    <property type="match status" value="1"/>
</dbReference>
<name>A0A0N5CJ25_THECL</name>
<dbReference type="GO" id="GO:0048468">
    <property type="term" value="P:cell development"/>
    <property type="evidence" value="ECO:0007669"/>
    <property type="project" value="TreeGrafter"/>
</dbReference>
<feature type="region of interest" description="Disordered" evidence="2">
    <location>
        <begin position="1"/>
        <end position="102"/>
    </location>
</feature>
<gene>
    <name evidence="3" type="ORF">TCLT_LOCUS14</name>
</gene>
<feature type="compositionally biased region" description="Polar residues" evidence="2">
    <location>
        <begin position="118"/>
        <end position="127"/>
    </location>
</feature>
<dbReference type="STRING" id="103827.A0A0N5CJ25"/>